<keyword evidence="2" id="KW-0378">Hydrolase</keyword>
<protein>
    <submittedName>
        <fullName evidence="2">Trypsin-like serine peptidase</fullName>
        <ecNumber evidence="2">3.4.21.-</ecNumber>
    </submittedName>
</protein>
<comment type="caution">
    <text evidence="2">The sequence shown here is derived from an EMBL/GenBank/DDBJ whole genome shotgun (WGS) entry which is preliminary data.</text>
</comment>
<organism evidence="2 3">
    <name type="scientific">Falsiporphyromonas endometrii</name>
    <dbReference type="NCBI Taxonomy" id="1387297"/>
    <lineage>
        <taxon>Bacteria</taxon>
        <taxon>Pseudomonadati</taxon>
        <taxon>Bacteroidota</taxon>
        <taxon>Bacteroidia</taxon>
        <taxon>Bacteroidales</taxon>
        <taxon>Porphyromonadaceae</taxon>
        <taxon>Falsiporphyromonas</taxon>
    </lineage>
</organism>
<dbReference type="EMBL" id="JBHSGO010000213">
    <property type="protein sequence ID" value="MFC4666695.1"/>
    <property type="molecule type" value="Genomic_DNA"/>
</dbReference>
<evidence type="ECO:0000256" key="1">
    <source>
        <dbReference type="SAM" id="SignalP"/>
    </source>
</evidence>
<reference evidence="3" key="1">
    <citation type="journal article" date="2019" name="Int. J. Syst. Evol. Microbiol.">
        <title>The Global Catalogue of Microorganisms (GCM) 10K type strain sequencing project: providing services to taxonomists for standard genome sequencing and annotation.</title>
        <authorList>
            <consortium name="The Broad Institute Genomics Platform"/>
            <consortium name="The Broad Institute Genome Sequencing Center for Infectious Disease"/>
            <person name="Wu L."/>
            <person name="Ma J."/>
        </authorList>
    </citation>
    <scope>NUCLEOTIDE SEQUENCE [LARGE SCALE GENOMIC DNA]</scope>
    <source>
        <strain evidence="3">CGMCC 4.7357</strain>
    </source>
</reference>
<gene>
    <name evidence="2" type="ORF">ACFO3G_08820</name>
</gene>
<dbReference type="GO" id="GO:0016787">
    <property type="term" value="F:hydrolase activity"/>
    <property type="evidence" value="ECO:0007669"/>
    <property type="project" value="UniProtKB-KW"/>
</dbReference>
<keyword evidence="1" id="KW-0732">Signal</keyword>
<sequence>MKLYKYITTIASVLTLFSAQPVLGQISYQGSPLLTSDNADRVSLRSTGNSSVDLPPIDSTLIYNQEEWYSAQPLRGAVPFAVARKVNYNIYNSGKFYRVKNRLVWQLSLRSNRAKSIGLSFDKFHLTQGSKLFVYASDESDVRGAFTEKNNNPSGILTIAPILSDHVIIECQLPYSDMQEIPSDFNLELTEVYHGYRSLRGRSEHNPGEPWNTFKGFDCAPNVISHPEVSKEARATVLMIVGGTTVCTGSLINNTRSDGKPYILTSSHCVNGLFRYKNNINYCQIMAAHTVFFFGFDSPSKKYFYRGVEQTSISGSKVVALNENSDMCLLEMTGLEPQEDGTKVIPASFKPYYEGWNISTSPKGQFVGIHHPSSAVKRYSRTREEQLEVKDYNAGSLNWKGKHFFIKTWEVGTTAPGSSGSPLFDNQGLVIGALSGGNSYCSTPYDDFYWALFKTWRDVEGGDYDGGVTRSIGKLLDPDNTGNTICRGFDPYAPFTPIRISRVMVSPNESIEYDASSDLIKGIGVQYNFPSKVRILGAYMVVPPMEPRDGSKVPPFDLMISKRINNQEQWQKVYLDQAKPAGYQYHLLSDENVQNGICSTYDTTDIFIPVYDKDNNKPYIDIDGPVDILASIMARDNNVLMPLVRLKNDEAERQSTWYNLGTEEWTKASDFTSSPYKGNYWIDLLVQPIGENLPIDTVSNISGYFLNGKFFIIFPSNENVSTTTIRVFNYLGECVKEDHFKGIKYSLNMRNFLPANYIVTVYYKGKKYSYPILMK</sequence>
<dbReference type="RefSeq" id="WP_380080015.1">
    <property type="nucleotide sequence ID" value="NZ_JBHSGO010000213.1"/>
</dbReference>
<dbReference type="SUPFAM" id="SSF50494">
    <property type="entry name" value="Trypsin-like serine proteases"/>
    <property type="match status" value="1"/>
</dbReference>
<dbReference type="PANTHER" id="PTHR36234">
    <property type="entry name" value="LYSYL ENDOPEPTIDASE"/>
    <property type="match status" value="1"/>
</dbReference>
<dbReference type="Pfam" id="PF13365">
    <property type="entry name" value="Trypsin_2"/>
    <property type="match status" value="1"/>
</dbReference>
<name>A0ABV9K9Q4_9PORP</name>
<feature type="chain" id="PRO_5045613645" evidence="1">
    <location>
        <begin position="25"/>
        <end position="775"/>
    </location>
</feature>
<accession>A0ABV9K9Q4</accession>
<dbReference type="Gene3D" id="2.40.10.10">
    <property type="entry name" value="Trypsin-like serine proteases"/>
    <property type="match status" value="2"/>
</dbReference>
<evidence type="ECO:0000313" key="3">
    <source>
        <dbReference type="Proteomes" id="UP001596020"/>
    </source>
</evidence>
<dbReference type="InterPro" id="IPR009003">
    <property type="entry name" value="Peptidase_S1_PA"/>
</dbReference>
<dbReference type="PANTHER" id="PTHR36234:SF5">
    <property type="entry name" value="LYSYL ENDOPEPTIDASE"/>
    <property type="match status" value="1"/>
</dbReference>
<dbReference type="Proteomes" id="UP001596020">
    <property type="component" value="Unassembled WGS sequence"/>
</dbReference>
<dbReference type="EC" id="3.4.21.-" evidence="2"/>
<dbReference type="InterPro" id="IPR043504">
    <property type="entry name" value="Peptidase_S1_PA_chymotrypsin"/>
</dbReference>
<keyword evidence="3" id="KW-1185">Reference proteome</keyword>
<evidence type="ECO:0000313" key="2">
    <source>
        <dbReference type="EMBL" id="MFC4666695.1"/>
    </source>
</evidence>
<feature type="signal peptide" evidence="1">
    <location>
        <begin position="1"/>
        <end position="24"/>
    </location>
</feature>
<proteinExistence type="predicted"/>